<dbReference type="PROSITE" id="PS51160">
    <property type="entry name" value="ACYLPHOSPHATASE_3"/>
    <property type="match status" value="1"/>
</dbReference>
<evidence type="ECO:0000259" key="7">
    <source>
        <dbReference type="PROSITE" id="PS51160"/>
    </source>
</evidence>
<evidence type="ECO:0000256" key="2">
    <source>
        <dbReference type="ARBA" id="ARBA00012150"/>
    </source>
</evidence>
<dbReference type="SUPFAM" id="SSF54975">
    <property type="entry name" value="Acylphosphatase/BLUF domain-like"/>
    <property type="match status" value="1"/>
</dbReference>
<keyword evidence="4 5" id="KW-0378">Hydrolase</keyword>
<dbReference type="InterPro" id="IPR001792">
    <property type="entry name" value="Acylphosphatase-like_dom"/>
</dbReference>
<dbReference type="PROSITE" id="PS00151">
    <property type="entry name" value="ACYLPHOSPHATASE_2"/>
    <property type="match status" value="1"/>
</dbReference>
<evidence type="ECO:0000256" key="1">
    <source>
        <dbReference type="ARBA" id="ARBA00005614"/>
    </source>
</evidence>
<dbReference type="PRINTS" id="PR00112">
    <property type="entry name" value="ACYLPHPHTASE"/>
</dbReference>
<evidence type="ECO:0000256" key="5">
    <source>
        <dbReference type="RuleBase" id="RU000553"/>
    </source>
</evidence>
<dbReference type="GO" id="GO:0003998">
    <property type="term" value="F:acylphosphatase activity"/>
    <property type="evidence" value="ECO:0007669"/>
    <property type="project" value="UniProtKB-EC"/>
</dbReference>
<dbReference type="InterPro" id="IPR020456">
    <property type="entry name" value="Acylphosphatase"/>
</dbReference>
<dbReference type="EMBL" id="JRYO01000058">
    <property type="protein sequence ID" value="KHE93387.1"/>
    <property type="molecule type" value="Genomic_DNA"/>
</dbReference>
<dbReference type="InterPro" id="IPR036046">
    <property type="entry name" value="Acylphosphatase-like_dom_sf"/>
</dbReference>
<evidence type="ECO:0000313" key="9">
    <source>
        <dbReference type="Proteomes" id="UP000030652"/>
    </source>
</evidence>
<protein>
    <recommendedName>
        <fullName evidence="2 4">Acylphosphatase</fullName>
        <ecNumber evidence="2 4">3.6.1.7</ecNumber>
    </recommendedName>
</protein>
<dbReference type="PANTHER" id="PTHR47268">
    <property type="entry name" value="ACYLPHOSPHATASE"/>
    <property type="match status" value="1"/>
</dbReference>
<evidence type="ECO:0000313" key="8">
    <source>
        <dbReference type="EMBL" id="KHE93387.1"/>
    </source>
</evidence>
<dbReference type="Gene3D" id="3.30.70.100">
    <property type="match status" value="1"/>
</dbReference>
<gene>
    <name evidence="8" type="ORF">SCABRO_00813</name>
</gene>
<proteinExistence type="inferred from homology"/>
<feature type="active site" evidence="4">
    <location>
        <position position="20"/>
    </location>
</feature>
<feature type="domain" description="Acylphosphatase-like" evidence="7">
    <location>
        <begin position="5"/>
        <end position="92"/>
    </location>
</feature>
<feature type="active site" evidence="4">
    <location>
        <position position="38"/>
    </location>
</feature>
<sequence>MEIARLHIVIEGIVQGVCFRAGTVEESCKLGLTGWVKNCPDGRVEAVFEGDTDKIEQIVEWCKKGPPGAVVRNVEIIWEQAIGDYDSFSIKY</sequence>
<dbReference type="InterPro" id="IPR017968">
    <property type="entry name" value="Acylphosphatase_CS"/>
</dbReference>
<dbReference type="eggNOG" id="COG1254">
    <property type="taxonomic scope" value="Bacteria"/>
</dbReference>
<dbReference type="PROSITE" id="PS00150">
    <property type="entry name" value="ACYLPHOSPHATASE_1"/>
    <property type="match status" value="1"/>
</dbReference>
<evidence type="ECO:0000256" key="3">
    <source>
        <dbReference type="ARBA" id="ARBA00047645"/>
    </source>
</evidence>
<dbReference type="Proteomes" id="UP000030652">
    <property type="component" value="Unassembled WGS sequence"/>
</dbReference>
<evidence type="ECO:0000256" key="4">
    <source>
        <dbReference type="PROSITE-ProRule" id="PRU00520"/>
    </source>
</evidence>
<dbReference type="AlphaFoldDB" id="A0A0B0EK26"/>
<name>A0A0B0EK26_9BACT</name>
<dbReference type="EC" id="3.6.1.7" evidence="2 4"/>
<accession>A0A0B0EK26</accession>
<dbReference type="Pfam" id="PF00708">
    <property type="entry name" value="Acylphosphatase"/>
    <property type="match status" value="1"/>
</dbReference>
<dbReference type="PANTHER" id="PTHR47268:SF4">
    <property type="entry name" value="ACYLPHOSPHATASE"/>
    <property type="match status" value="1"/>
</dbReference>
<evidence type="ECO:0000256" key="6">
    <source>
        <dbReference type="RuleBase" id="RU004168"/>
    </source>
</evidence>
<comment type="similarity">
    <text evidence="1 6">Belongs to the acylphosphatase family.</text>
</comment>
<organism evidence="8 9">
    <name type="scientific">Candidatus Scalindua brodae</name>
    <dbReference type="NCBI Taxonomy" id="237368"/>
    <lineage>
        <taxon>Bacteria</taxon>
        <taxon>Pseudomonadati</taxon>
        <taxon>Planctomycetota</taxon>
        <taxon>Candidatus Brocadiia</taxon>
        <taxon>Candidatus Brocadiales</taxon>
        <taxon>Candidatus Scalinduaceae</taxon>
        <taxon>Candidatus Scalindua</taxon>
    </lineage>
</organism>
<comment type="caution">
    <text evidence="8">The sequence shown here is derived from an EMBL/GenBank/DDBJ whole genome shotgun (WGS) entry which is preliminary data.</text>
</comment>
<comment type="catalytic activity">
    <reaction evidence="3 4 5">
        <text>an acyl phosphate + H2O = a carboxylate + phosphate + H(+)</text>
        <dbReference type="Rhea" id="RHEA:14965"/>
        <dbReference type="ChEBI" id="CHEBI:15377"/>
        <dbReference type="ChEBI" id="CHEBI:15378"/>
        <dbReference type="ChEBI" id="CHEBI:29067"/>
        <dbReference type="ChEBI" id="CHEBI:43474"/>
        <dbReference type="ChEBI" id="CHEBI:59918"/>
        <dbReference type="EC" id="3.6.1.7"/>
    </reaction>
</comment>
<reference evidence="8 9" key="1">
    <citation type="submission" date="2014-10" db="EMBL/GenBank/DDBJ databases">
        <title>Draft genome of anammox bacterium scalindua brodae, obtained using differential coverage binning of sequence data from two enrichment reactors.</title>
        <authorList>
            <person name="Speth D.R."/>
            <person name="Russ L."/>
            <person name="Kartal B."/>
            <person name="Op den Camp H.J."/>
            <person name="Dutilh B.E."/>
            <person name="Jetten M.S."/>
        </authorList>
    </citation>
    <scope>NUCLEOTIDE SEQUENCE [LARGE SCALE GENOMIC DNA]</scope>
    <source>
        <strain evidence="8">RU1</strain>
    </source>
</reference>